<feature type="transmembrane region" description="Helical" evidence="15">
    <location>
        <begin position="396"/>
        <end position="419"/>
    </location>
</feature>
<proteinExistence type="inferred from homology"/>
<feature type="transmembrane region" description="Helical" evidence="15">
    <location>
        <begin position="241"/>
        <end position="264"/>
    </location>
</feature>
<evidence type="ECO:0000256" key="2">
    <source>
        <dbReference type="ARBA" id="ARBA00010441"/>
    </source>
</evidence>
<evidence type="ECO:0000256" key="14">
    <source>
        <dbReference type="ARBA" id="ARBA00048570"/>
    </source>
</evidence>
<name>A0A818EAW9_9BILA</name>
<dbReference type="GO" id="GO:0004142">
    <property type="term" value="F:diacylglycerol cholinephosphotransferase activity"/>
    <property type="evidence" value="ECO:0007669"/>
    <property type="project" value="UniProtKB-EC"/>
</dbReference>
<comment type="subcellular location">
    <subcellularLocation>
        <location evidence="1">Membrane</location>
        <topology evidence="1">Multi-pass membrane protein</topology>
    </subcellularLocation>
</comment>
<dbReference type="Pfam" id="PF01066">
    <property type="entry name" value="CDP-OH_P_transf"/>
    <property type="match status" value="1"/>
</dbReference>
<comment type="similarity">
    <text evidence="2">Belongs to the CDP-alcohol phosphatidyltransferase class-I family.</text>
</comment>
<keyword evidence="4 15" id="KW-0812">Transmembrane</keyword>
<dbReference type="FunFam" id="1.20.120.1760:FF:000002">
    <property type="entry name" value="Choline/ethanolamine phosphotransferase 1"/>
    <property type="match status" value="1"/>
</dbReference>
<dbReference type="AlphaFoldDB" id="A0A818EAW9"/>
<gene>
    <name evidence="16" type="ORF">TIS948_LOCUS31820</name>
</gene>
<protein>
    <recommendedName>
        <fullName evidence="13">diacylglycerol cholinephosphotransferase</fullName>
        <ecNumber evidence="13">2.7.8.2</ecNumber>
    </recommendedName>
</protein>
<dbReference type="PANTHER" id="PTHR10414:SF37">
    <property type="entry name" value="BB IN A BOXCAR, ISOFORM C"/>
    <property type="match status" value="1"/>
</dbReference>
<dbReference type="Proteomes" id="UP000663825">
    <property type="component" value="Unassembled WGS sequence"/>
</dbReference>
<evidence type="ECO:0000256" key="10">
    <source>
        <dbReference type="ARBA" id="ARBA00036651"/>
    </source>
</evidence>
<evidence type="ECO:0000256" key="15">
    <source>
        <dbReference type="SAM" id="Phobius"/>
    </source>
</evidence>
<comment type="catalytic activity">
    <reaction evidence="10">
        <text>1,2-dioctanoyl-sn-glycerol + CDP-choline = 1,2-dioctanoyl-sn-glycero-3-phosphocholine + CMP + H(+)</text>
        <dbReference type="Rhea" id="RHEA:54232"/>
        <dbReference type="ChEBI" id="CHEBI:15378"/>
        <dbReference type="ChEBI" id="CHEBI:58779"/>
        <dbReference type="ChEBI" id="CHEBI:60377"/>
        <dbReference type="ChEBI" id="CHEBI:76979"/>
        <dbReference type="ChEBI" id="CHEBI:78228"/>
    </reaction>
    <physiologicalReaction direction="left-to-right" evidence="10">
        <dbReference type="Rhea" id="RHEA:54233"/>
    </physiologicalReaction>
</comment>
<evidence type="ECO:0000256" key="5">
    <source>
        <dbReference type="ARBA" id="ARBA00022989"/>
    </source>
</evidence>
<comment type="catalytic activity">
    <reaction evidence="14">
        <text>CDP-choline + a 1,2-diacyl-sn-glycerol = a 1,2-diacyl-sn-glycero-3-phosphocholine + CMP + H(+)</text>
        <dbReference type="Rhea" id="RHEA:32939"/>
        <dbReference type="ChEBI" id="CHEBI:15378"/>
        <dbReference type="ChEBI" id="CHEBI:17815"/>
        <dbReference type="ChEBI" id="CHEBI:57643"/>
        <dbReference type="ChEBI" id="CHEBI:58779"/>
        <dbReference type="ChEBI" id="CHEBI:60377"/>
        <dbReference type="EC" id="2.7.8.2"/>
    </reaction>
    <physiologicalReaction direction="left-to-right" evidence="14">
        <dbReference type="Rhea" id="RHEA:32940"/>
    </physiologicalReaction>
</comment>
<evidence type="ECO:0000256" key="11">
    <source>
        <dbReference type="ARBA" id="ARBA00036890"/>
    </source>
</evidence>
<feature type="transmembrane region" description="Helical" evidence="15">
    <location>
        <begin position="354"/>
        <end position="376"/>
    </location>
</feature>
<evidence type="ECO:0000313" key="16">
    <source>
        <dbReference type="EMBL" id="CAF3449415.1"/>
    </source>
</evidence>
<feature type="transmembrane region" description="Helical" evidence="15">
    <location>
        <begin position="285"/>
        <end position="303"/>
    </location>
</feature>
<organism evidence="16 17">
    <name type="scientific">Rotaria socialis</name>
    <dbReference type="NCBI Taxonomy" id="392032"/>
    <lineage>
        <taxon>Eukaryota</taxon>
        <taxon>Metazoa</taxon>
        <taxon>Spiralia</taxon>
        <taxon>Gnathifera</taxon>
        <taxon>Rotifera</taxon>
        <taxon>Eurotatoria</taxon>
        <taxon>Bdelloidea</taxon>
        <taxon>Philodinida</taxon>
        <taxon>Philodinidae</taxon>
        <taxon>Rotaria</taxon>
    </lineage>
</organism>
<dbReference type="EC" id="2.7.8.2" evidence="13"/>
<keyword evidence="6 15" id="KW-0472">Membrane</keyword>
<dbReference type="GO" id="GO:0006646">
    <property type="term" value="P:phosphatidylethanolamine biosynthetic process"/>
    <property type="evidence" value="ECO:0007669"/>
    <property type="project" value="TreeGrafter"/>
</dbReference>
<keyword evidence="7" id="KW-0444">Lipid biosynthesis</keyword>
<evidence type="ECO:0000256" key="7">
    <source>
        <dbReference type="ARBA" id="ARBA00023209"/>
    </source>
</evidence>
<keyword evidence="8" id="KW-1208">Phospholipid metabolism</keyword>
<evidence type="ECO:0000256" key="3">
    <source>
        <dbReference type="ARBA" id="ARBA00022679"/>
    </source>
</evidence>
<dbReference type="PANTHER" id="PTHR10414">
    <property type="entry name" value="ETHANOLAMINEPHOSPHOTRANSFERASE"/>
    <property type="match status" value="1"/>
</dbReference>
<dbReference type="Gene3D" id="1.20.120.1760">
    <property type="match status" value="1"/>
</dbReference>
<evidence type="ECO:0000256" key="12">
    <source>
        <dbReference type="ARBA" id="ARBA00037890"/>
    </source>
</evidence>
<keyword evidence="5 15" id="KW-1133">Transmembrane helix</keyword>
<comment type="catalytic activity">
    <reaction evidence="11">
        <text>1-hexadecanoyl-2-(9Z-octadecenoyl)-sn-glycerol + CDP-choline = 1-hexadecanoyl-2-(9Z-octadecenoyl)-sn-glycero-3-phosphocholine + CMP + H(+)</text>
        <dbReference type="Rhea" id="RHEA:54244"/>
        <dbReference type="ChEBI" id="CHEBI:15378"/>
        <dbReference type="ChEBI" id="CHEBI:58779"/>
        <dbReference type="ChEBI" id="CHEBI:60377"/>
        <dbReference type="ChEBI" id="CHEBI:73001"/>
        <dbReference type="ChEBI" id="CHEBI:75466"/>
    </reaction>
    <physiologicalReaction direction="left-to-right" evidence="11">
        <dbReference type="Rhea" id="RHEA:54245"/>
    </physiologicalReaction>
</comment>
<evidence type="ECO:0000256" key="9">
    <source>
        <dbReference type="ARBA" id="ARBA00036100"/>
    </source>
</evidence>
<comment type="pathway">
    <text evidence="12">Phospholipid metabolism; phosphatidylcholine biosynthesis; phosphatidylcholine from phosphocholine: step 2/2.</text>
</comment>
<dbReference type="GO" id="GO:0005794">
    <property type="term" value="C:Golgi apparatus"/>
    <property type="evidence" value="ECO:0007669"/>
    <property type="project" value="TreeGrafter"/>
</dbReference>
<dbReference type="GO" id="GO:0004307">
    <property type="term" value="F:ethanolaminephosphotransferase activity"/>
    <property type="evidence" value="ECO:0007669"/>
    <property type="project" value="TreeGrafter"/>
</dbReference>
<feature type="transmembrane region" description="Helical" evidence="15">
    <location>
        <begin position="323"/>
        <end position="342"/>
    </location>
</feature>
<dbReference type="OrthoDB" id="196717at2759"/>
<dbReference type="GO" id="GO:0005789">
    <property type="term" value="C:endoplasmic reticulum membrane"/>
    <property type="evidence" value="ECO:0007669"/>
    <property type="project" value="TreeGrafter"/>
</dbReference>
<sequence>MDLGRHPHRSAHFSFRDNVRQIAERSHRLEANARQAIQRLPVVLNEQQIVRLKEHTYASEGITLLDPYMQKFWRRLVEYCPLWVAPNLITIVGLAINISASILLMFLTNGAKEPCARWMYFLTAIGLFIYQSLDAIDGKQARRTNSSTPLGELFDHVFVTVACCCALQLGLRPWVMFWCCMSSFVTFYCAHWQTYVSGKLRFGKLDCTEAQFTFILVYLISTIDPRVWSATMPIINIEYRVLVAFSAICSAIWTQFTFILVYLISTIDPRVWSATMPIINIEYRVLVAFSAICSAIWSSANNINIISKGGCGRHYSSVAGSSIIYPILPMIFLMLLAITAGYRSISNVLEEHTSLLLVCYGIVFSKITNRLIVAHMSKSLLNSWDWAYMGPIAICVNQYLNCLISEEIFFWFFLIYNLFDLLRYNIKVCQELCDALNIYCFRITPSTVLIADGSH</sequence>
<evidence type="ECO:0000256" key="1">
    <source>
        <dbReference type="ARBA" id="ARBA00004141"/>
    </source>
</evidence>
<accession>A0A818EAW9</accession>
<comment type="catalytic activity">
    <reaction evidence="9">
        <text>1-hexadecanoyl-2-(4Z,7Z,10Z,13Z,16Z,19Z-docosahexaenoyl)-sn-glycerol + CDP-choline = 1-hexadecanoyl-2-(4Z,7Z,10Z,13Z,16Z,19Z-docosahexaenoyl)-sn-glycero-3-phosphocholine + CMP + H(+)</text>
        <dbReference type="Rhea" id="RHEA:54332"/>
        <dbReference type="ChEBI" id="CHEBI:15378"/>
        <dbReference type="ChEBI" id="CHEBI:58779"/>
        <dbReference type="ChEBI" id="CHEBI:60377"/>
        <dbReference type="ChEBI" id="CHEBI:74963"/>
        <dbReference type="ChEBI" id="CHEBI:82949"/>
    </reaction>
    <physiologicalReaction direction="left-to-right" evidence="9">
        <dbReference type="Rhea" id="RHEA:54333"/>
    </physiologicalReaction>
</comment>
<feature type="transmembrane region" description="Helical" evidence="15">
    <location>
        <begin position="118"/>
        <end position="136"/>
    </location>
</feature>
<dbReference type="InterPro" id="IPR014472">
    <property type="entry name" value="CHOPT"/>
</dbReference>
<dbReference type="InterPro" id="IPR000462">
    <property type="entry name" value="CDP-OH_P_trans"/>
</dbReference>
<evidence type="ECO:0000256" key="4">
    <source>
        <dbReference type="ARBA" id="ARBA00022692"/>
    </source>
</evidence>
<feature type="transmembrane region" description="Helical" evidence="15">
    <location>
        <begin position="79"/>
        <end position="106"/>
    </location>
</feature>
<keyword evidence="7" id="KW-0443">Lipid metabolism</keyword>
<comment type="caution">
    <text evidence="16">The sequence shown here is derived from an EMBL/GenBank/DDBJ whole genome shotgun (WGS) entry which is preliminary data.</text>
</comment>
<keyword evidence="3" id="KW-0808">Transferase</keyword>
<feature type="transmembrane region" description="Helical" evidence="15">
    <location>
        <begin position="175"/>
        <end position="192"/>
    </location>
</feature>
<dbReference type="PIRSF" id="PIRSF015665">
    <property type="entry name" value="CHOPT"/>
    <property type="match status" value="1"/>
</dbReference>
<keyword evidence="7" id="KW-0594">Phospholipid biosynthesis</keyword>
<evidence type="ECO:0000256" key="6">
    <source>
        <dbReference type="ARBA" id="ARBA00023136"/>
    </source>
</evidence>
<dbReference type="InterPro" id="IPR043130">
    <property type="entry name" value="CDP-OH_PTrfase_TM_dom"/>
</dbReference>
<evidence type="ECO:0000256" key="13">
    <source>
        <dbReference type="ARBA" id="ARBA00038987"/>
    </source>
</evidence>
<reference evidence="16" key="1">
    <citation type="submission" date="2021-02" db="EMBL/GenBank/DDBJ databases">
        <authorList>
            <person name="Nowell W R."/>
        </authorList>
    </citation>
    <scope>NUCLEOTIDE SEQUENCE</scope>
</reference>
<dbReference type="EMBL" id="CAJNXB010005800">
    <property type="protein sequence ID" value="CAF3449415.1"/>
    <property type="molecule type" value="Genomic_DNA"/>
</dbReference>
<evidence type="ECO:0000256" key="8">
    <source>
        <dbReference type="ARBA" id="ARBA00023264"/>
    </source>
</evidence>
<evidence type="ECO:0000313" key="17">
    <source>
        <dbReference type="Proteomes" id="UP000663825"/>
    </source>
</evidence>